<protein>
    <recommendedName>
        <fullName evidence="8">Leucine rich repeat protein</fullName>
    </recommendedName>
</protein>
<comment type="caution">
    <text evidence="6">The sequence shown here is derived from an EMBL/GenBank/DDBJ whole genome shotgun (WGS) entry which is preliminary data.</text>
</comment>
<proteinExistence type="predicted"/>
<organism evidence="6 7">
    <name type="scientific">Clydaea vesicula</name>
    <dbReference type="NCBI Taxonomy" id="447962"/>
    <lineage>
        <taxon>Eukaryota</taxon>
        <taxon>Fungi</taxon>
        <taxon>Fungi incertae sedis</taxon>
        <taxon>Chytridiomycota</taxon>
        <taxon>Chytridiomycota incertae sedis</taxon>
        <taxon>Chytridiomycetes</taxon>
        <taxon>Lobulomycetales</taxon>
        <taxon>Lobulomycetaceae</taxon>
        <taxon>Clydaea</taxon>
    </lineage>
</organism>
<evidence type="ECO:0000256" key="2">
    <source>
        <dbReference type="ARBA" id="ARBA00022614"/>
    </source>
</evidence>
<dbReference type="InterPro" id="IPR032675">
    <property type="entry name" value="LRR_dom_sf"/>
</dbReference>
<keyword evidence="2" id="KW-0433">Leucine-rich repeat</keyword>
<keyword evidence="7" id="KW-1185">Reference proteome</keyword>
<dbReference type="InterPro" id="IPR050576">
    <property type="entry name" value="Cilia_flagella_integrity"/>
</dbReference>
<evidence type="ECO:0008006" key="8">
    <source>
        <dbReference type="Google" id="ProtNLM"/>
    </source>
</evidence>
<evidence type="ECO:0000313" key="6">
    <source>
        <dbReference type="EMBL" id="KAJ3217218.1"/>
    </source>
</evidence>
<reference evidence="6" key="1">
    <citation type="submission" date="2020-05" db="EMBL/GenBank/DDBJ databases">
        <title>Phylogenomic resolution of chytrid fungi.</title>
        <authorList>
            <person name="Stajich J.E."/>
            <person name="Amses K."/>
            <person name="Simmons R."/>
            <person name="Seto K."/>
            <person name="Myers J."/>
            <person name="Bonds A."/>
            <person name="Quandt C.A."/>
            <person name="Barry K."/>
            <person name="Liu P."/>
            <person name="Grigoriev I."/>
            <person name="Longcore J.E."/>
            <person name="James T.Y."/>
        </authorList>
    </citation>
    <scope>NUCLEOTIDE SEQUENCE</scope>
    <source>
        <strain evidence="6">JEL0476</strain>
    </source>
</reference>
<dbReference type="PROSITE" id="PS51450">
    <property type="entry name" value="LRR"/>
    <property type="match status" value="1"/>
</dbReference>
<accession>A0AAD5U060</accession>
<dbReference type="EMBL" id="JADGJW010000438">
    <property type="protein sequence ID" value="KAJ3217218.1"/>
    <property type="molecule type" value="Genomic_DNA"/>
</dbReference>
<gene>
    <name evidence="6" type="ORF">HK099_005549</name>
</gene>
<keyword evidence="4" id="KW-0969">Cilium</keyword>
<dbReference type="SUPFAM" id="SSF52058">
    <property type="entry name" value="L domain-like"/>
    <property type="match status" value="1"/>
</dbReference>
<evidence type="ECO:0000256" key="3">
    <source>
        <dbReference type="ARBA" id="ARBA00022737"/>
    </source>
</evidence>
<dbReference type="PANTHER" id="PTHR45973:SF9">
    <property type="entry name" value="LEUCINE-RICH REPEAT-CONTAINING PROTEIN 46"/>
    <property type="match status" value="1"/>
</dbReference>
<keyword evidence="5" id="KW-0966">Cell projection</keyword>
<dbReference type="AlphaFoldDB" id="A0AAD5U060"/>
<evidence type="ECO:0000313" key="7">
    <source>
        <dbReference type="Proteomes" id="UP001211065"/>
    </source>
</evidence>
<dbReference type="Gene3D" id="3.80.10.10">
    <property type="entry name" value="Ribonuclease Inhibitor"/>
    <property type="match status" value="2"/>
</dbReference>
<dbReference type="InterPro" id="IPR001611">
    <property type="entry name" value="Leu-rich_rpt"/>
</dbReference>
<sequence length="634" mass="74304">MKKELDATTVFWNHLNYFNIPDLRKTEEIFKKDFILQDINFEQEILISEELKKNCFVDGYKIDLENLKNLLKKEQVKKYEEDKILEEKKENLSKKKIIKNIKKNKIFDESLVTTDVKREKFFFLKKEFTSVLNLIKLNFKEIKLVQQKIVNFEKEEHELFFKGFTNLLNLSLTGNYLDQFEQSNLNAEIKYLHLNCNKFKECPNFNELKSLLHLGLSYNLIESIEKKKESIEELAITTTINKYKTENRTKTKVNQQPLPSIIQPIRCSMFPENLKSLDLSFNNLTNLVSTVDVLKPFKNLKILNLKGNPFCLIKNYKKFCLKNLIFLNYFDDFKIAITTVKKDVNTLTTEGENNVVDEISTSEGIPDEVESDDEISLGEEVQIQLQVKDIKDLPIPPTILQEDITLPPDEYKFGVIFTFLGYNNYEVSTPLLRYCNLIDFNFNAIERFPVSKEFRDSLKVYFDLDGINVKLKRYKISYQLKEKPADQEQAVDVQQDLSINKDKLKSKLNQSKAQLGQSKVSLSSPSAMNLTKKYKKNNGFNVEELELNFDPKFKEEVLIWEYLFESEVFLNTDDNDFFKEFEITFPESETATLPSPDLEQLKIQKQKKKSKKDQEEINKVPLKTEISFGIKLLC</sequence>
<keyword evidence="3" id="KW-0677">Repeat</keyword>
<dbReference type="PANTHER" id="PTHR45973">
    <property type="entry name" value="PROTEIN PHOSPHATASE 1 REGULATORY SUBUNIT SDS22-RELATED"/>
    <property type="match status" value="1"/>
</dbReference>
<name>A0AAD5U060_9FUNG</name>
<evidence type="ECO:0000256" key="1">
    <source>
        <dbReference type="ARBA" id="ARBA00004138"/>
    </source>
</evidence>
<evidence type="ECO:0000256" key="4">
    <source>
        <dbReference type="ARBA" id="ARBA00023069"/>
    </source>
</evidence>
<comment type="subcellular location">
    <subcellularLocation>
        <location evidence="1">Cell projection</location>
        <location evidence="1">Cilium</location>
    </subcellularLocation>
</comment>
<evidence type="ECO:0000256" key="5">
    <source>
        <dbReference type="ARBA" id="ARBA00023273"/>
    </source>
</evidence>
<dbReference type="Proteomes" id="UP001211065">
    <property type="component" value="Unassembled WGS sequence"/>
</dbReference>